<proteinExistence type="predicted"/>
<protein>
    <submittedName>
        <fullName evidence="1">Uncharacterized protein</fullName>
    </submittedName>
</protein>
<dbReference type="PATRIC" id="fig|35818.11.peg.2206"/>
<reference evidence="1 2" key="1">
    <citation type="submission" date="2014-06" db="EMBL/GenBank/DDBJ databases">
        <title>Helicobacter pullorum isolates in fresh chicken meat - phenotypic and genotypic features.</title>
        <authorList>
            <person name="Borges V."/>
            <person name="Santos A."/>
            <person name="Correia C.B."/>
            <person name="Saraiva M."/>
            <person name="Menard A."/>
            <person name="Vieira L."/>
            <person name="Sampaio D.A."/>
            <person name="Gomes J.P."/>
            <person name="Oleastro M."/>
        </authorList>
    </citation>
    <scope>NUCLEOTIDE SEQUENCE [LARGE SCALE GENOMIC DNA]</scope>
    <source>
        <strain evidence="1 2">229334/12</strain>
    </source>
</reference>
<comment type="caution">
    <text evidence="1">The sequence shown here is derived from an EMBL/GenBank/DDBJ whole genome shotgun (WGS) entry which is preliminary data.</text>
</comment>
<dbReference type="EMBL" id="JNOC01000074">
    <property type="protein sequence ID" value="KPH54995.1"/>
    <property type="molecule type" value="Genomic_DNA"/>
</dbReference>
<organism evidence="1 2">
    <name type="scientific">Helicobacter pullorum</name>
    <dbReference type="NCBI Taxonomy" id="35818"/>
    <lineage>
        <taxon>Bacteria</taxon>
        <taxon>Pseudomonadati</taxon>
        <taxon>Campylobacterota</taxon>
        <taxon>Epsilonproteobacteria</taxon>
        <taxon>Campylobacterales</taxon>
        <taxon>Helicobacteraceae</taxon>
        <taxon>Helicobacter</taxon>
    </lineage>
</organism>
<dbReference type="InterPro" id="IPR025562">
    <property type="entry name" value="Tae4"/>
</dbReference>
<evidence type="ECO:0000313" key="1">
    <source>
        <dbReference type="EMBL" id="KPH54995.1"/>
    </source>
</evidence>
<dbReference type="RefSeq" id="WP_005023059.1">
    <property type="nucleotide sequence ID" value="NZ_CABKNZ010000039.1"/>
</dbReference>
<dbReference type="Pfam" id="PF14113">
    <property type="entry name" value="Tae4"/>
    <property type="match status" value="1"/>
</dbReference>
<evidence type="ECO:0000313" key="2">
    <source>
        <dbReference type="Proteomes" id="UP000037997"/>
    </source>
</evidence>
<sequence length="241" mass="27874">MPNVCKVKCGDKEVTLIIQRPKFSDLKKVYEEIDNVGRNEALNVANNHFEATGNEAEANFIYALTLAEKRYEVIGGQAYNEFNKNPRMYINTCALRVSYSLNQSTHPIKDMEKQNTSRAYKGNDGNIYYLGVPDIVELLNKNWKELSWNKSTYNQIKANIQCGCSEDFYQGMANKQDNINFFTELQSIQRKGIVAMRGPKGFNHTTLWEVDNFVDVKLGTSKNYLLEVDILIRDFYFWELK</sequence>
<dbReference type="AlphaFoldDB" id="A0A0N1MNT3"/>
<dbReference type="Proteomes" id="UP000037997">
    <property type="component" value="Unassembled WGS sequence"/>
</dbReference>
<name>A0A0N1MNT3_9HELI</name>
<accession>A0A0N1MNT3</accession>
<gene>
    <name evidence="1" type="ORF">HPU229334_11155</name>
</gene>
<dbReference type="Gene3D" id="3.90.1720.70">
    <property type="match status" value="1"/>
</dbReference>